<evidence type="ECO:0000259" key="3">
    <source>
        <dbReference type="PROSITE" id="PS51900"/>
    </source>
</evidence>
<reference evidence="4" key="1">
    <citation type="journal article" date="2023" name="Int. J. Syst. Evol. Microbiol.">
        <title>Streptomyces meridianus sp. nov. isolated from brackish water of the Tagus estuary in Alcochete, Portugal.</title>
        <authorList>
            <person name="Santos J.D.N."/>
            <person name="Klimek D."/>
            <person name="Calusinska M."/>
            <person name="Lobo Da Cunha A."/>
            <person name="Catita J."/>
            <person name="Goncalves H."/>
            <person name="Gonzalez I."/>
            <person name="Reyes F."/>
            <person name="Lage O.M."/>
        </authorList>
    </citation>
    <scope>NUCLEOTIDE SEQUENCE</scope>
    <source>
        <strain evidence="4">MTZ3.1</strain>
    </source>
</reference>
<comment type="caution">
    <text evidence="4">The sequence shown here is derived from an EMBL/GenBank/DDBJ whole genome shotgun (WGS) entry which is preliminary data.</text>
</comment>
<keyword evidence="1 2" id="KW-0238">DNA-binding</keyword>
<dbReference type="InterPro" id="IPR044068">
    <property type="entry name" value="CB"/>
</dbReference>
<gene>
    <name evidence="4" type="ORF">M1E25_01320</name>
</gene>
<name>A0ABT0X0B7_9ACTN</name>
<dbReference type="PROSITE" id="PS51900">
    <property type="entry name" value="CB"/>
    <property type="match status" value="1"/>
</dbReference>
<dbReference type="Gene3D" id="1.10.150.130">
    <property type="match status" value="1"/>
</dbReference>
<dbReference type="Proteomes" id="UP001167160">
    <property type="component" value="Unassembled WGS sequence"/>
</dbReference>
<dbReference type="SUPFAM" id="SSF56349">
    <property type="entry name" value="DNA breaking-rejoining enzymes"/>
    <property type="match status" value="1"/>
</dbReference>
<feature type="domain" description="Core-binding (CB)" evidence="3">
    <location>
        <begin position="54"/>
        <end position="104"/>
    </location>
</feature>
<organism evidence="4 5">
    <name type="scientific">Streptomyces meridianus</name>
    <dbReference type="NCBI Taxonomy" id="2938945"/>
    <lineage>
        <taxon>Bacteria</taxon>
        <taxon>Bacillati</taxon>
        <taxon>Actinomycetota</taxon>
        <taxon>Actinomycetes</taxon>
        <taxon>Kitasatosporales</taxon>
        <taxon>Streptomycetaceae</taxon>
        <taxon>Streptomyces</taxon>
    </lineage>
</organism>
<keyword evidence="5" id="KW-1185">Reference proteome</keyword>
<dbReference type="RefSeq" id="WP_251408034.1">
    <property type="nucleotide sequence ID" value="NZ_JAMQGM010000001.1"/>
</dbReference>
<evidence type="ECO:0000256" key="2">
    <source>
        <dbReference type="PROSITE-ProRule" id="PRU01248"/>
    </source>
</evidence>
<dbReference type="InterPro" id="IPR010998">
    <property type="entry name" value="Integrase_recombinase_N"/>
</dbReference>
<dbReference type="InterPro" id="IPR011010">
    <property type="entry name" value="DNA_brk_join_enz"/>
</dbReference>
<evidence type="ECO:0000313" key="5">
    <source>
        <dbReference type="Proteomes" id="UP001167160"/>
    </source>
</evidence>
<evidence type="ECO:0000313" key="4">
    <source>
        <dbReference type="EMBL" id="MCM2576006.1"/>
    </source>
</evidence>
<evidence type="ECO:0000256" key="1">
    <source>
        <dbReference type="ARBA" id="ARBA00023125"/>
    </source>
</evidence>
<dbReference type="EMBL" id="JAMQGM010000001">
    <property type="protein sequence ID" value="MCM2576006.1"/>
    <property type="molecule type" value="Genomic_DNA"/>
</dbReference>
<accession>A0ABT0X0B7</accession>
<protein>
    <recommendedName>
        <fullName evidence="3">Core-binding (CB) domain-containing protein</fullName>
    </recommendedName>
</protein>
<sequence length="104" mass="11702">MRSPPAFLRSWWSAHPEHCQGGHQCPASLWLRRPWLTLRPPSAPTWRDPDAGQVSFGEYAAAWIEERGLTTRTTELYRSLLRLHLAPTFGGVAVADISPAAVRR</sequence>
<proteinExistence type="predicted"/>